<evidence type="ECO:0000313" key="2">
    <source>
        <dbReference type="Proteomes" id="UP000186777"/>
    </source>
</evidence>
<evidence type="ECO:0000313" key="1">
    <source>
        <dbReference type="EMBL" id="OLA36428.1"/>
    </source>
</evidence>
<dbReference type="AlphaFoldDB" id="A0A1Q6R220"/>
<gene>
    <name evidence="1" type="ORF">BHW43_09800</name>
</gene>
<dbReference type="Proteomes" id="UP000186777">
    <property type="component" value="Unassembled WGS sequence"/>
</dbReference>
<comment type="caution">
    <text evidence="1">The sequence shown here is derived from an EMBL/GenBank/DDBJ whole genome shotgun (WGS) entry which is preliminary data.</text>
</comment>
<sequence length="87" mass="9880">MKRSDKFRQANREALATVLATIAVIIFWCLAGFGLADSNITFWHTPLWVWGGCVGTWLFAIAVTVFLTKKVFVNFDLDDSTEDKQHE</sequence>
<reference evidence="1 2" key="1">
    <citation type="journal article" date="2016" name="Nat. Biotechnol.">
        <title>Measurement of bacterial replication rates in microbial communities.</title>
        <authorList>
            <person name="Brown C.T."/>
            <person name="Olm M.R."/>
            <person name="Thomas B.C."/>
            <person name="Banfield J.F."/>
        </authorList>
    </citation>
    <scope>NUCLEOTIDE SEQUENCE [LARGE SCALE GENOMIC DNA]</scope>
    <source>
        <strain evidence="1">46_33</strain>
    </source>
</reference>
<dbReference type="STRING" id="626940.BHW43_09800"/>
<dbReference type="RefSeq" id="WP_210684536.1">
    <property type="nucleotide sequence ID" value="NZ_CAJLOJ010000046.1"/>
</dbReference>
<dbReference type="InterPro" id="IPR010398">
    <property type="entry name" value="DUF997"/>
</dbReference>
<accession>A0A1Q6R220</accession>
<dbReference type="Pfam" id="PF06196">
    <property type="entry name" value="DUF997"/>
    <property type="match status" value="1"/>
</dbReference>
<protein>
    <submittedName>
        <fullName evidence="1">DUF997 domain-containing protein</fullName>
    </submittedName>
</protein>
<dbReference type="EMBL" id="MNTG01000045">
    <property type="protein sequence ID" value="OLA36428.1"/>
    <property type="molecule type" value="Genomic_DNA"/>
</dbReference>
<name>A0A1Q6R220_9FIRM</name>
<proteinExistence type="predicted"/>
<organism evidence="1 2">
    <name type="scientific">Phascolarctobacterium succinatutens</name>
    <dbReference type="NCBI Taxonomy" id="626940"/>
    <lineage>
        <taxon>Bacteria</taxon>
        <taxon>Bacillati</taxon>
        <taxon>Bacillota</taxon>
        <taxon>Negativicutes</taxon>
        <taxon>Acidaminococcales</taxon>
        <taxon>Acidaminococcaceae</taxon>
        <taxon>Phascolarctobacterium</taxon>
    </lineage>
</organism>